<evidence type="ECO:0000256" key="1">
    <source>
        <dbReference type="ARBA" id="ARBA00004613"/>
    </source>
</evidence>
<comment type="cofactor">
    <cofactor evidence="9">
        <name>Ca(2+)</name>
        <dbReference type="ChEBI" id="CHEBI:29108"/>
    </cofactor>
    <text evidence="9">Binds 2 calcium ions per subunit.</text>
</comment>
<evidence type="ECO:0000256" key="9">
    <source>
        <dbReference type="RuleBase" id="RU362112"/>
    </source>
</evidence>
<keyword evidence="10" id="KW-0812">Transmembrane</keyword>
<keyword evidence="4" id="KW-0732">Signal</keyword>
<dbReference type="PANTHER" id="PTHR45869">
    <property type="entry name" value="C-REACTIVE PROTEIN-RELATED"/>
    <property type="match status" value="1"/>
</dbReference>
<dbReference type="InterPro" id="IPR013320">
    <property type="entry name" value="ConA-like_dom_sf"/>
</dbReference>
<evidence type="ECO:0000256" key="3">
    <source>
        <dbReference type="ARBA" id="ARBA00022723"/>
    </source>
</evidence>
<proteinExistence type="inferred from homology"/>
<evidence type="ECO:0000256" key="2">
    <source>
        <dbReference type="ARBA" id="ARBA00022525"/>
    </source>
</evidence>
<keyword evidence="5 9" id="KW-0106">Calcium</keyword>
<evidence type="ECO:0000256" key="6">
    <source>
        <dbReference type="ARBA" id="ARBA00023157"/>
    </source>
</evidence>
<name>A0A3P9Q5Z1_POERE</name>
<dbReference type="InterPro" id="IPR051005">
    <property type="entry name" value="Pentraxin_domain"/>
</dbReference>
<reference evidence="12" key="3">
    <citation type="submission" date="2025-09" db="UniProtKB">
        <authorList>
            <consortium name="Ensembl"/>
        </authorList>
    </citation>
    <scope>IDENTIFICATION</scope>
    <source>
        <strain evidence="12">Guanapo</strain>
    </source>
</reference>
<keyword evidence="10" id="KW-1133">Transmembrane helix</keyword>
<reference evidence="12" key="2">
    <citation type="submission" date="2025-08" db="UniProtKB">
        <authorList>
            <consortium name="Ensembl"/>
        </authorList>
    </citation>
    <scope>IDENTIFICATION</scope>
    <source>
        <strain evidence="12">Guanapo</strain>
    </source>
</reference>
<keyword evidence="2" id="KW-0964">Secreted</keyword>
<comment type="similarity">
    <text evidence="7 9">Belongs to the pentraxin family.</text>
</comment>
<evidence type="ECO:0000313" key="12">
    <source>
        <dbReference type="Ensembl" id="ENSPREP00000029243.1"/>
    </source>
</evidence>
<evidence type="ECO:0000256" key="8">
    <source>
        <dbReference type="PROSITE-ProRule" id="PRU01172"/>
    </source>
</evidence>
<evidence type="ECO:0000259" key="11">
    <source>
        <dbReference type="PROSITE" id="PS51828"/>
    </source>
</evidence>
<dbReference type="Ensembl" id="ENSPRET00000029575.1">
    <property type="protein sequence ID" value="ENSPREP00000029243.1"/>
    <property type="gene ID" value="ENSPREG00000019753.1"/>
</dbReference>
<dbReference type="GO" id="GO:0005576">
    <property type="term" value="C:extracellular region"/>
    <property type="evidence" value="ECO:0007669"/>
    <property type="project" value="UniProtKB-SubCell"/>
</dbReference>
<keyword evidence="10" id="KW-0472">Membrane</keyword>
<evidence type="ECO:0000313" key="13">
    <source>
        <dbReference type="Proteomes" id="UP000242638"/>
    </source>
</evidence>
<accession>A0A3P9Q5Z1</accession>
<keyword evidence="6" id="KW-1015">Disulfide bond</keyword>
<organism evidence="12 13">
    <name type="scientific">Poecilia reticulata</name>
    <name type="common">Guppy</name>
    <name type="synonym">Acanthophacelus reticulatus</name>
    <dbReference type="NCBI Taxonomy" id="8081"/>
    <lineage>
        <taxon>Eukaryota</taxon>
        <taxon>Metazoa</taxon>
        <taxon>Chordata</taxon>
        <taxon>Craniata</taxon>
        <taxon>Vertebrata</taxon>
        <taxon>Euteleostomi</taxon>
        <taxon>Actinopterygii</taxon>
        <taxon>Neopterygii</taxon>
        <taxon>Teleostei</taxon>
        <taxon>Neoteleostei</taxon>
        <taxon>Acanthomorphata</taxon>
        <taxon>Ovalentaria</taxon>
        <taxon>Atherinomorphae</taxon>
        <taxon>Cyprinodontiformes</taxon>
        <taxon>Poeciliidae</taxon>
        <taxon>Poeciliinae</taxon>
        <taxon>Poecilia</taxon>
    </lineage>
</organism>
<sequence length="218" mass="24746">NKNLFLKIMFCLFKNREHKDQFSCTVSLFFLLLFVFLFLISDWSFTDLSRTHSLFSLATQWPDSDNGFVMGKATAADTVGLYVANQGLISVLDYELNTWHSICSTWGSESGLAQLWFNGKPLVRKFISESQIDKPLVALGQEQDSYGGKFDIKQSFVGMMTDVHMWNYVLSSCEIQNYVGNLNFTPGNVLNWKALTFEKTGNVLIENKQLTCTSPNVQ</sequence>
<dbReference type="InterPro" id="IPR001759">
    <property type="entry name" value="PTX_dom"/>
</dbReference>
<dbReference type="SUPFAM" id="SSF49899">
    <property type="entry name" value="Concanavalin A-like lectins/glucanases"/>
    <property type="match status" value="1"/>
</dbReference>
<dbReference type="GO" id="GO:0046872">
    <property type="term" value="F:metal ion binding"/>
    <property type="evidence" value="ECO:0007669"/>
    <property type="project" value="UniProtKB-KW"/>
</dbReference>
<dbReference type="GeneTree" id="ENSGT01100000263515"/>
<dbReference type="Pfam" id="PF00354">
    <property type="entry name" value="Pentaxin"/>
    <property type="match status" value="1"/>
</dbReference>
<feature type="domain" description="Pentraxin (PTX)" evidence="11">
    <location>
        <begin position="7"/>
        <end position="212"/>
    </location>
</feature>
<comment type="caution">
    <text evidence="8">Lacks conserved residue(s) required for the propagation of feature annotation.</text>
</comment>
<comment type="subunit">
    <text evidence="9">Homopentamer. Pentaxin (or pentraxin) have a discoid arrangement of 5 non-covalently bound subunits.</text>
</comment>
<evidence type="ECO:0000256" key="4">
    <source>
        <dbReference type="ARBA" id="ARBA00022729"/>
    </source>
</evidence>
<evidence type="ECO:0000256" key="7">
    <source>
        <dbReference type="ARBA" id="ARBA00038102"/>
    </source>
</evidence>
<dbReference type="PROSITE" id="PS51828">
    <property type="entry name" value="PTX_2"/>
    <property type="match status" value="1"/>
</dbReference>
<protein>
    <recommendedName>
        <fullName evidence="9">Pentraxin family member</fullName>
    </recommendedName>
</protein>
<dbReference type="Proteomes" id="UP000242638">
    <property type="component" value="Unassembled WGS sequence"/>
</dbReference>
<keyword evidence="13" id="KW-1185">Reference proteome</keyword>
<feature type="transmembrane region" description="Helical" evidence="10">
    <location>
        <begin position="21"/>
        <end position="40"/>
    </location>
</feature>
<comment type="subcellular location">
    <subcellularLocation>
        <location evidence="1 9">Secreted</location>
    </subcellularLocation>
</comment>
<evidence type="ECO:0000256" key="10">
    <source>
        <dbReference type="SAM" id="Phobius"/>
    </source>
</evidence>
<dbReference type="SMART" id="SM00159">
    <property type="entry name" value="PTX"/>
    <property type="match status" value="1"/>
</dbReference>
<evidence type="ECO:0000256" key="5">
    <source>
        <dbReference type="ARBA" id="ARBA00022837"/>
    </source>
</evidence>
<reference evidence="13" key="1">
    <citation type="submission" date="2013-11" db="EMBL/GenBank/DDBJ databases">
        <title>The genomic landscape of the Guanapo guppy.</title>
        <authorList>
            <person name="Kuenstner A."/>
            <person name="Dreyer C."/>
        </authorList>
    </citation>
    <scope>NUCLEOTIDE SEQUENCE</scope>
    <source>
        <strain evidence="13">Guanapo</strain>
    </source>
</reference>
<dbReference type="PANTHER" id="PTHR45869:SF7">
    <property type="entry name" value="C-REACTIVE PROTEIN"/>
    <property type="match status" value="1"/>
</dbReference>
<keyword evidence="3 9" id="KW-0479">Metal-binding</keyword>
<dbReference type="AlphaFoldDB" id="A0A3P9Q5Z1"/>
<dbReference type="Gene3D" id="2.60.120.200">
    <property type="match status" value="1"/>
</dbReference>
<dbReference type="PRINTS" id="PR00895">
    <property type="entry name" value="PENTAXIN"/>
</dbReference>